<dbReference type="Pfam" id="PF13302">
    <property type="entry name" value="Acetyltransf_3"/>
    <property type="match status" value="1"/>
</dbReference>
<dbReference type="InterPro" id="IPR051531">
    <property type="entry name" value="N-acetyltransferase"/>
</dbReference>
<dbReference type="Gene3D" id="3.40.630.30">
    <property type="match status" value="1"/>
</dbReference>
<dbReference type="PANTHER" id="PTHR43792:SF16">
    <property type="entry name" value="N-ACETYLTRANSFERASE DOMAIN-CONTAINING PROTEIN"/>
    <property type="match status" value="1"/>
</dbReference>
<dbReference type="AlphaFoldDB" id="A0AAW6CXI6"/>
<dbReference type="Proteomes" id="UP001210809">
    <property type="component" value="Unassembled WGS sequence"/>
</dbReference>
<feature type="domain" description="N-acetyltransferase" evidence="1">
    <location>
        <begin position="9"/>
        <end position="163"/>
    </location>
</feature>
<evidence type="ECO:0000259" key="1">
    <source>
        <dbReference type="PROSITE" id="PS51186"/>
    </source>
</evidence>
<organism evidence="2 3">
    <name type="scientific">[Eubacterium] siraeum</name>
    <dbReference type="NCBI Taxonomy" id="39492"/>
    <lineage>
        <taxon>Bacteria</taxon>
        <taxon>Bacillati</taxon>
        <taxon>Bacillota</taxon>
        <taxon>Clostridia</taxon>
        <taxon>Eubacteriales</taxon>
        <taxon>Oscillospiraceae</taxon>
        <taxon>Oscillospiraceae incertae sedis</taxon>
    </lineage>
</organism>
<evidence type="ECO:0000313" key="3">
    <source>
        <dbReference type="Proteomes" id="UP001210809"/>
    </source>
</evidence>
<dbReference type="InterPro" id="IPR016181">
    <property type="entry name" value="Acyl_CoA_acyltransferase"/>
</dbReference>
<evidence type="ECO:0000313" key="2">
    <source>
        <dbReference type="EMBL" id="MDB8003345.1"/>
    </source>
</evidence>
<dbReference type="InterPro" id="IPR000182">
    <property type="entry name" value="GNAT_dom"/>
</dbReference>
<dbReference type="SUPFAM" id="SSF55729">
    <property type="entry name" value="Acyl-CoA N-acyltransferases (Nat)"/>
    <property type="match status" value="1"/>
</dbReference>
<comment type="caution">
    <text evidence="2">The sequence shown here is derived from an EMBL/GenBank/DDBJ whole genome shotgun (WGS) entry which is preliminary data.</text>
</comment>
<protein>
    <submittedName>
        <fullName evidence="2">GNAT family N-acetyltransferase</fullName>
    </submittedName>
</protein>
<dbReference type="PANTHER" id="PTHR43792">
    <property type="entry name" value="GNAT FAMILY, PUTATIVE (AFU_ORTHOLOGUE AFUA_3G00765)-RELATED-RELATED"/>
    <property type="match status" value="1"/>
</dbReference>
<proteinExistence type="predicted"/>
<reference evidence="2" key="1">
    <citation type="submission" date="2023-01" db="EMBL/GenBank/DDBJ databases">
        <title>Human gut microbiome strain richness.</title>
        <authorList>
            <person name="Chen-Liaw A."/>
        </authorList>
    </citation>
    <scope>NUCLEOTIDE SEQUENCE</scope>
    <source>
        <strain evidence="2">1001283st1_G1_1001283B150217_161031</strain>
    </source>
</reference>
<name>A0AAW6CXI6_9FIRM</name>
<dbReference type="GO" id="GO:0016747">
    <property type="term" value="F:acyltransferase activity, transferring groups other than amino-acyl groups"/>
    <property type="evidence" value="ECO:0007669"/>
    <property type="project" value="InterPro"/>
</dbReference>
<dbReference type="PROSITE" id="PS51186">
    <property type="entry name" value="GNAT"/>
    <property type="match status" value="1"/>
</dbReference>
<sequence length="174" mass="20069">MREIKTKRLLLRKLRSDDAESIFRNWASDSEVAKYVTWNVHKDISETKAILDMWLAEYDNDSCYRYGIENKADGELIGMIDVVGYHHENPVIGYCSCRRYWGNGYMTEALGAVMKELAEDGFDTFVIEAAEKNVASNKVIVKNGFKLVGKREDRLSEMKPQVVTINSYRYYVEG</sequence>
<accession>A0AAW6CXI6</accession>
<gene>
    <name evidence="2" type="ORF">PNE09_04585</name>
</gene>
<dbReference type="EMBL" id="JAQLXW010000005">
    <property type="protein sequence ID" value="MDB8003345.1"/>
    <property type="molecule type" value="Genomic_DNA"/>
</dbReference>